<dbReference type="HOGENOM" id="CLU_1584559_0_0_5"/>
<dbReference type="AlphaFoldDB" id="B7KYH7"/>
<evidence type="ECO:0000313" key="2">
    <source>
        <dbReference type="Proteomes" id="UP000002385"/>
    </source>
</evidence>
<dbReference type="Proteomes" id="UP000002385">
    <property type="component" value="Chromosome"/>
</dbReference>
<name>B7KYH7_METC4</name>
<accession>B7KYH7</accession>
<organism evidence="1 2">
    <name type="scientific">Methylorubrum extorquens (strain CM4 / NCIMB 13688)</name>
    <name type="common">Methylobacterium extorquens</name>
    <dbReference type="NCBI Taxonomy" id="440085"/>
    <lineage>
        <taxon>Bacteria</taxon>
        <taxon>Pseudomonadati</taxon>
        <taxon>Pseudomonadota</taxon>
        <taxon>Alphaproteobacteria</taxon>
        <taxon>Hyphomicrobiales</taxon>
        <taxon>Methylobacteriaceae</taxon>
        <taxon>Methylorubrum</taxon>
    </lineage>
</organism>
<dbReference type="Gene3D" id="1.20.1260.10">
    <property type="match status" value="1"/>
</dbReference>
<proteinExistence type="predicted"/>
<dbReference type="InterPro" id="IPR009078">
    <property type="entry name" value="Ferritin-like_SF"/>
</dbReference>
<dbReference type="SUPFAM" id="SSF47240">
    <property type="entry name" value="Ferritin-like"/>
    <property type="match status" value="1"/>
</dbReference>
<dbReference type="InterPro" id="IPR012347">
    <property type="entry name" value="Ferritin-like"/>
</dbReference>
<protein>
    <submittedName>
        <fullName evidence="1">Uncharacterized protein</fullName>
    </submittedName>
</protein>
<gene>
    <name evidence="1" type="ordered locus">Mchl_3916</name>
</gene>
<reference evidence="2" key="1">
    <citation type="submission" date="2008-12" db="EMBL/GenBank/DDBJ databases">
        <title>Complete sequence of chromosome of Methylobacterium chloromethanicum CM4.</title>
        <authorList>
            <consortium name="US DOE Joint Genome Institute"/>
            <person name="Lucas S."/>
            <person name="Copeland A."/>
            <person name="Lapidus A."/>
            <person name="Glavina del Rio T."/>
            <person name="Dalin E."/>
            <person name="Tice H."/>
            <person name="Bruce D."/>
            <person name="Goodwin L."/>
            <person name="Pitluck S."/>
            <person name="Chertkov O."/>
            <person name="Brettin T."/>
            <person name="Detter J.C."/>
            <person name="Han C."/>
            <person name="Larimer F."/>
            <person name="Land M."/>
            <person name="Hauser L."/>
            <person name="Kyrpides N."/>
            <person name="Mikhailova N."/>
            <person name="Marx C."/>
            <person name="Richardson P."/>
        </authorList>
    </citation>
    <scope>NUCLEOTIDE SEQUENCE [LARGE SCALE GENOMIC DNA]</scope>
    <source>
        <strain evidence="2">CM4 / NCIMB 13688</strain>
    </source>
</reference>
<dbReference type="Pfam" id="PF05974">
    <property type="entry name" value="DUF892"/>
    <property type="match status" value="1"/>
</dbReference>
<sequence length="197" mass="20765">MDDIVQSLEGSVRHWRPGVSKPQTGAKAIMADDNFTKWHIAGLHALRSASEQGDAAGKALAGKVGNADLKALLGEYSETAGKQETHFVGFLKELGTEPNGFKDRIMEGVGNGTSEMVKAAPDQDLLDLSAVAGTQSGLDYYAGAFKGQGALAKQLGYADQADTFMAMSKACEALRERFTKVGDTIRAKAAGEARKAA</sequence>
<reference evidence="1 2" key="2">
    <citation type="journal article" date="2012" name="J. Bacteriol.">
        <title>Complete genome sequences of six strains of the genus Methylobacterium.</title>
        <authorList>
            <person name="Marx C.J."/>
            <person name="Bringel F."/>
            <person name="Chistoserdova L."/>
            <person name="Moulin L."/>
            <person name="Farhan Ul Haque M."/>
            <person name="Fleischman D.E."/>
            <person name="Gruffaz C."/>
            <person name="Jourand P."/>
            <person name="Knief C."/>
            <person name="Lee M.C."/>
            <person name="Muller E.E."/>
            <person name="Nadalig T."/>
            <person name="Peyraud R."/>
            <person name="Roselli S."/>
            <person name="Russ L."/>
            <person name="Goodwin L.A."/>
            <person name="Ivanova N."/>
            <person name="Kyrpides N."/>
            <person name="Lajus A."/>
            <person name="Land M.L."/>
            <person name="Medigue C."/>
            <person name="Mikhailova N."/>
            <person name="Nolan M."/>
            <person name="Woyke T."/>
            <person name="Stolyar S."/>
            <person name="Vorholt J.A."/>
            <person name="Vuilleumier S."/>
        </authorList>
    </citation>
    <scope>NUCLEOTIDE SEQUENCE [LARGE SCALE GENOMIC DNA]</scope>
    <source>
        <strain evidence="2">CM4 / NCIMB 13688</strain>
    </source>
</reference>
<dbReference type="EMBL" id="CP001298">
    <property type="protein sequence ID" value="ACK84728.1"/>
    <property type="molecule type" value="Genomic_DNA"/>
</dbReference>
<dbReference type="InterPro" id="IPR010287">
    <property type="entry name" value="DUF892_YciF-like"/>
</dbReference>
<dbReference type="KEGG" id="mch:Mchl_3916"/>
<dbReference type="RefSeq" id="WP_015951911.1">
    <property type="nucleotide sequence ID" value="NC_011757.1"/>
</dbReference>
<evidence type="ECO:0000313" key="1">
    <source>
        <dbReference type="EMBL" id="ACK84728.1"/>
    </source>
</evidence>